<dbReference type="AlphaFoldDB" id="A0A4Q9DEN7"/>
<reference evidence="1 2" key="1">
    <citation type="submission" date="2019-02" db="EMBL/GenBank/DDBJ databases">
        <title>Paenibacillus sp. nov., isolated from surface-sterilized tissue of Thalictrum simplex L.</title>
        <authorList>
            <person name="Tuo L."/>
        </authorList>
    </citation>
    <scope>NUCLEOTIDE SEQUENCE [LARGE SCALE GENOMIC DNA]</scope>
    <source>
        <strain evidence="1 2">N2SHLJ1</strain>
    </source>
</reference>
<gene>
    <name evidence="1" type="ORF">EYB31_33615</name>
</gene>
<dbReference type="OrthoDB" id="2616210at2"/>
<proteinExistence type="predicted"/>
<dbReference type="Proteomes" id="UP000293142">
    <property type="component" value="Unassembled WGS sequence"/>
</dbReference>
<dbReference type="EMBL" id="SIRE01000033">
    <property type="protein sequence ID" value="TBL70260.1"/>
    <property type="molecule type" value="Genomic_DNA"/>
</dbReference>
<sequence>MAHDQDEALYFSENYKKPALRNGKVASANYTKELADSIQQAYTAGYKSNSKLPKFRKNVINNGDI</sequence>
<comment type="caution">
    <text evidence="1">The sequence shown here is derived from an EMBL/GenBank/DDBJ whole genome shotgun (WGS) entry which is preliminary data.</text>
</comment>
<evidence type="ECO:0000313" key="2">
    <source>
        <dbReference type="Proteomes" id="UP000293142"/>
    </source>
</evidence>
<keyword evidence="2" id="KW-1185">Reference proteome</keyword>
<accession>A0A4Q9DEN7</accession>
<organism evidence="1 2">
    <name type="scientific">Paenibacillus thalictri</name>
    <dbReference type="NCBI Taxonomy" id="2527873"/>
    <lineage>
        <taxon>Bacteria</taxon>
        <taxon>Bacillati</taxon>
        <taxon>Bacillota</taxon>
        <taxon>Bacilli</taxon>
        <taxon>Bacillales</taxon>
        <taxon>Paenibacillaceae</taxon>
        <taxon>Paenibacillus</taxon>
    </lineage>
</organism>
<protein>
    <submittedName>
        <fullName evidence="1">Uncharacterized protein</fullName>
    </submittedName>
</protein>
<evidence type="ECO:0000313" key="1">
    <source>
        <dbReference type="EMBL" id="TBL70260.1"/>
    </source>
</evidence>
<name>A0A4Q9DEN7_9BACL</name>